<proteinExistence type="predicted"/>
<dbReference type="PANTHER" id="PTHR34309:SF10">
    <property type="entry name" value="SLR1406 PROTEIN"/>
    <property type="match status" value="1"/>
</dbReference>
<sequence>MSEISLRKARSIIKTTLAKGREMDLKPLSVVVLDAGGHIKAFEREDGAAAGRFQIAHGKAYGAIMLGMPGSAQMARAEQQAYFMAAVNGVFGGQVIPVPGGVLVHDKRGNLVGAVGVTGDTSDNDATAALAGIEAANLVGTA</sequence>
<name>A0A0P1FHT5_9RHOB</name>
<protein>
    <recommendedName>
        <fullName evidence="3">Glcg protein</fullName>
    </recommendedName>
</protein>
<dbReference type="Pfam" id="PF03928">
    <property type="entry name" value="HbpS-like"/>
    <property type="match status" value="1"/>
</dbReference>
<accession>A0A0P1FHT5</accession>
<dbReference type="InterPro" id="IPR038084">
    <property type="entry name" value="PduO/GlcC-like_sf"/>
</dbReference>
<dbReference type="InterPro" id="IPR005624">
    <property type="entry name" value="PduO/GlcC-like"/>
</dbReference>
<reference evidence="1 2" key="1">
    <citation type="submission" date="2015-09" db="EMBL/GenBank/DDBJ databases">
        <authorList>
            <consortium name="Swine Surveillance"/>
        </authorList>
    </citation>
    <scope>NUCLEOTIDE SEQUENCE [LARGE SCALE GENOMIC DNA]</scope>
    <source>
        <strain evidence="1 2">CECT 5294</strain>
    </source>
</reference>
<evidence type="ECO:0000313" key="1">
    <source>
        <dbReference type="EMBL" id="CUH60479.1"/>
    </source>
</evidence>
<dbReference type="PANTHER" id="PTHR34309">
    <property type="entry name" value="SLR1406 PROTEIN"/>
    <property type="match status" value="1"/>
</dbReference>
<dbReference type="Proteomes" id="UP000051298">
    <property type="component" value="Unassembled WGS sequence"/>
</dbReference>
<dbReference type="RefSeq" id="WP_038002504.1">
    <property type="nucleotide sequence ID" value="NZ_CYRX01000025.1"/>
</dbReference>
<organism evidence="1 2">
    <name type="scientific">Thalassobacter stenotrophicus</name>
    <dbReference type="NCBI Taxonomy" id="266809"/>
    <lineage>
        <taxon>Bacteria</taxon>
        <taxon>Pseudomonadati</taxon>
        <taxon>Pseudomonadota</taxon>
        <taxon>Alphaproteobacteria</taxon>
        <taxon>Rhodobacterales</taxon>
        <taxon>Roseobacteraceae</taxon>
        <taxon>Thalassobacter</taxon>
    </lineage>
</organism>
<gene>
    <name evidence="1" type="ORF">THS5294_01773</name>
</gene>
<evidence type="ECO:0008006" key="3">
    <source>
        <dbReference type="Google" id="ProtNLM"/>
    </source>
</evidence>
<dbReference type="eggNOG" id="COG3193">
    <property type="taxonomic scope" value="Bacteria"/>
</dbReference>
<dbReference type="SUPFAM" id="SSF143744">
    <property type="entry name" value="GlcG-like"/>
    <property type="match status" value="1"/>
</dbReference>
<dbReference type="InterPro" id="IPR052517">
    <property type="entry name" value="GlcG_carb_metab_protein"/>
</dbReference>
<dbReference type="AlphaFoldDB" id="A0A0P1FHT5"/>
<dbReference type="STRING" id="266809.PM03_05055"/>
<dbReference type="Gene3D" id="3.30.450.150">
    <property type="entry name" value="Haem-degrading domain"/>
    <property type="match status" value="1"/>
</dbReference>
<dbReference type="EMBL" id="CYRX01000025">
    <property type="protein sequence ID" value="CUH60479.1"/>
    <property type="molecule type" value="Genomic_DNA"/>
</dbReference>
<evidence type="ECO:0000313" key="2">
    <source>
        <dbReference type="Proteomes" id="UP000051298"/>
    </source>
</evidence>